<accession>A0A847HAA9</accession>
<proteinExistence type="predicted"/>
<comment type="caution">
    <text evidence="1">The sequence shown here is derived from an EMBL/GenBank/DDBJ whole genome shotgun (WGS) entry which is preliminary data.</text>
</comment>
<evidence type="ECO:0000313" key="2">
    <source>
        <dbReference type="Proteomes" id="UP000523614"/>
    </source>
</evidence>
<dbReference type="Proteomes" id="UP000523614">
    <property type="component" value="Unassembled WGS sequence"/>
</dbReference>
<dbReference type="EMBL" id="JAAYYP010000203">
    <property type="protein sequence ID" value="NLF90877.1"/>
    <property type="molecule type" value="Genomic_DNA"/>
</dbReference>
<name>A0A847HAA9_9CORY</name>
<evidence type="ECO:0000313" key="1">
    <source>
        <dbReference type="EMBL" id="NLF90877.1"/>
    </source>
</evidence>
<dbReference type="AlphaFoldDB" id="A0A847HAA9"/>
<reference evidence="1 2" key="1">
    <citation type="journal article" date="2020" name="Biotechnol. Biofuels">
        <title>New insights from the biogas microbiome by comprehensive genome-resolved metagenomics of nearly 1600 species originating from multiple anaerobic digesters.</title>
        <authorList>
            <person name="Campanaro S."/>
            <person name="Treu L."/>
            <person name="Rodriguez-R L.M."/>
            <person name="Kovalovszki A."/>
            <person name="Ziels R.M."/>
            <person name="Maus I."/>
            <person name="Zhu X."/>
            <person name="Kougias P.G."/>
            <person name="Basile A."/>
            <person name="Luo G."/>
            <person name="Schluter A."/>
            <person name="Konstantinidis K.T."/>
            <person name="Angelidaki I."/>
        </authorList>
    </citation>
    <scope>NUCLEOTIDE SEQUENCE [LARGE SCALE GENOMIC DNA]</scope>
    <source>
        <strain evidence="1">AS06rmzACSIP_235</strain>
    </source>
</reference>
<sequence length="81" mass="8657">MSKFPWGPGSPDFTPVWSPDFTPVWGVGDFVTFGKNIGTAIMGFPKFVSNTVGFSSNYPTLAGETTQAWDNVVATTSSIFG</sequence>
<gene>
    <name evidence="1" type="ORF">GX570_05980</name>
</gene>
<organism evidence="1 2">
    <name type="scientific">Corynebacterium marinum</name>
    <dbReference type="NCBI Taxonomy" id="349751"/>
    <lineage>
        <taxon>Bacteria</taxon>
        <taxon>Bacillati</taxon>
        <taxon>Actinomycetota</taxon>
        <taxon>Actinomycetes</taxon>
        <taxon>Mycobacteriales</taxon>
        <taxon>Corynebacteriaceae</taxon>
        <taxon>Corynebacterium</taxon>
    </lineage>
</organism>
<protein>
    <submittedName>
        <fullName evidence="1">Uncharacterized protein</fullName>
    </submittedName>
</protein>